<dbReference type="AlphaFoldDB" id="A0A2K4VZQ6"/>
<protein>
    <submittedName>
        <fullName evidence="2">Uncharacterized protein</fullName>
    </submittedName>
</protein>
<name>A0A2K4VZQ6_PSESX</name>
<gene>
    <name evidence="2" type="ORF">ALP29_200699</name>
</gene>
<keyword evidence="1" id="KW-1133">Transmembrane helix</keyword>
<evidence type="ECO:0000256" key="1">
    <source>
        <dbReference type="SAM" id="Phobius"/>
    </source>
</evidence>
<dbReference type="Proteomes" id="UP000280395">
    <property type="component" value="Unassembled WGS sequence"/>
</dbReference>
<accession>A0A2K4VZQ6</accession>
<proteinExistence type="predicted"/>
<sequence>MFFLGLTIYAVGGASLYFFVDNLAGLGSGVSHIYSYFFLVLDARISTYSIMGFFWSTFCHAVWIILFSEKTEGWVSEVRLSNVMYLFVRVLVFLFFSFVILGVVGIGVAKKPFSDFHQFFSILVPCLLLGGWVWSVRDFLIAAFNYGKGNVV</sequence>
<dbReference type="RefSeq" id="WP_057418265.1">
    <property type="nucleotide sequence ID" value="NZ_LIIJ01000094.1"/>
</dbReference>
<comment type="caution">
    <text evidence="2">The sequence shown here is derived from an EMBL/GenBank/DDBJ whole genome shotgun (WGS) entry which is preliminary data.</text>
</comment>
<keyword evidence="1" id="KW-0472">Membrane</keyword>
<organism evidence="2 3">
    <name type="scientific">Pseudomonas syringae pv. avii</name>
    <dbReference type="NCBI Taxonomy" id="663959"/>
    <lineage>
        <taxon>Bacteria</taxon>
        <taxon>Pseudomonadati</taxon>
        <taxon>Pseudomonadota</taxon>
        <taxon>Gammaproteobacteria</taxon>
        <taxon>Pseudomonadales</taxon>
        <taxon>Pseudomonadaceae</taxon>
        <taxon>Pseudomonas</taxon>
        <taxon>Pseudomonas syringae</taxon>
    </lineage>
</organism>
<feature type="transmembrane region" description="Helical" evidence="1">
    <location>
        <begin position="48"/>
        <end position="66"/>
    </location>
</feature>
<feature type="transmembrane region" description="Helical" evidence="1">
    <location>
        <begin position="86"/>
        <end position="109"/>
    </location>
</feature>
<evidence type="ECO:0000313" key="2">
    <source>
        <dbReference type="EMBL" id="RMU59494.1"/>
    </source>
</evidence>
<evidence type="ECO:0000313" key="3">
    <source>
        <dbReference type="Proteomes" id="UP000280395"/>
    </source>
</evidence>
<reference evidence="2 3" key="1">
    <citation type="submission" date="2018-08" db="EMBL/GenBank/DDBJ databases">
        <title>Recombination of ecologically and evolutionarily significant loci maintains genetic cohesion in the Pseudomonas syringae species complex.</title>
        <authorList>
            <person name="Dillon M."/>
            <person name="Thakur S."/>
            <person name="Almeida R.N.D."/>
            <person name="Weir B.S."/>
            <person name="Guttman D.S."/>
        </authorList>
    </citation>
    <scope>NUCLEOTIDE SEQUENCE [LARGE SCALE GENOMIC DNA]</scope>
    <source>
        <strain evidence="2 3">ICMP 14479</strain>
    </source>
</reference>
<dbReference type="EMBL" id="RBUA01000519">
    <property type="protein sequence ID" value="RMU59494.1"/>
    <property type="molecule type" value="Genomic_DNA"/>
</dbReference>
<keyword evidence="1" id="KW-0812">Transmembrane</keyword>
<feature type="transmembrane region" description="Helical" evidence="1">
    <location>
        <begin position="116"/>
        <end position="134"/>
    </location>
</feature>